<dbReference type="Gene3D" id="1.20.58.70">
    <property type="match status" value="1"/>
</dbReference>
<gene>
    <name evidence="12" type="primary">STX16_2</name>
    <name evidence="12" type="ORF">AVEN_82453_1</name>
</gene>
<dbReference type="OrthoDB" id="10251371at2759"/>
<keyword evidence="4 10" id="KW-0812">Transmembrane</keyword>
<name>A0A4Y2M8L1_ARAVE</name>
<keyword evidence="13" id="KW-1185">Reference proteome</keyword>
<dbReference type="AlphaFoldDB" id="A0A4Y2M8L1"/>
<dbReference type="InterPro" id="IPR045242">
    <property type="entry name" value="Syntaxin"/>
</dbReference>
<evidence type="ECO:0000256" key="1">
    <source>
        <dbReference type="ARBA" id="ARBA00004409"/>
    </source>
</evidence>
<keyword evidence="7" id="KW-0333">Golgi apparatus</keyword>
<evidence type="ECO:0000259" key="11">
    <source>
        <dbReference type="PROSITE" id="PS50192"/>
    </source>
</evidence>
<dbReference type="SUPFAM" id="SSF47661">
    <property type="entry name" value="t-snare proteins"/>
    <property type="match status" value="1"/>
</dbReference>
<dbReference type="GO" id="GO:0006886">
    <property type="term" value="P:intracellular protein transport"/>
    <property type="evidence" value="ECO:0007669"/>
    <property type="project" value="InterPro"/>
</dbReference>
<evidence type="ECO:0000313" key="13">
    <source>
        <dbReference type="Proteomes" id="UP000499080"/>
    </source>
</evidence>
<keyword evidence="8" id="KW-0175">Coiled coil</keyword>
<evidence type="ECO:0000256" key="10">
    <source>
        <dbReference type="SAM" id="Phobius"/>
    </source>
</evidence>
<dbReference type="InterPro" id="IPR006012">
    <property type="entry name" value="Syntaxin/epimorphin_CS"/>
</dbReference>
<feature type="domain" description="T-SNARE coiled-coil homology" evidence="11">
    <location>
        <begin position="229"/>
        <end position="291"/>
    </location>
</feature>
<keyword evidence="5" id="KW-0653">Protein transport</keyword>
<dbReference type="GO" id="GO:0000139">
    <property type="term" value="C:Golgi membrane"/>
    <property type="evidence" value="ECO:0007669"/>
    <property type="project" value="UniProtKB-SubCell"/>
</dbReference>
<dbReference type="PROSITE" id="PS00914">
    <property type="entry name" value="SYNTAXIN"/>
    <property type="match status" value="1"/>
</dbReference>
<dbReference type="Pfam" id="PF05739">
    <property type="entry name" value="SNARE"/>
    <property type="match status" value="1"/>
</dbReference>
<dbReference type="GO" id="GO:0000149">
    <property type="term" value="F:SNARE binding"/>
    <property type="evidence" value="ECO:0007669"/>
    <property type="project" value="TreeGrafter"/>
</dbReference>
<keyword evidence="9 10" id="KW-0472">Membrane</keyword>
<dbReference type="GO" id="GO:0005484">
    <property type="term" value="F:SNAP receptor activity"/>
    <property type="evidence" value="ECO:0007669"/>
    <property type="project" value="InterPro"/>
</dbReference>
<evidence type="ECO:0000256" key="9">
    <source>
        <dbReference type="ARBA" id="ARBA00023136"/>
    </source>
</evidence>
<evidence type="ECO:0000256" key="8">
    <source>
        <dbReference type="ARBA" id="ARBA00023054"/>
    </source>
</evidence>
<dbReference type="GO" id="GO:0006906">
    <property type="term" value="P:vesicle fusion"/>
    <property type="evidence" value="ECO:0007669"/>
    <property type="project" value="TreeGrafter"/>
</dbReference>
<comment type="caution">
    <text evidence="12">The sequence shown here is derived from an EMBL/GenBank/DDBJ whole genome shotgun (WGS) entry which is preliminary data.</text>
</comment>
<evidence type="ECO:0000313" key="12">
    <source>
        <dbReference type="EMBL" id="GBN21997.1"/>
    </source>
</evidence>
<reference evidence="12 13" key="1">
    <citation type="journal article" date="2019" name="Sci. Rep.">
        <title>Orb-weaving spider Araneus ventricosus genome elucidates the spidroin gene catalogue.</title>
        <authorList>
            <person name="Kono N."/>
            <person name="Nakamura H."/>
            <person name="Ohtoshi R."/>
            <person name="Moran D.A.P."/>
            <person name="Shinohara A."/>
            <person name="Yoshida Y."/>
            <person name="Fujiwara M."/>
            <person name="Mori M."/>
            <person name="Tomita M."/>
            <person name="Arakawa K."/>
        </authorList>
    </citation>
    <scope>NUCLEOTIDE SEQUENCE [LARGE SCALE GENOMIC DNA]</scope>
</reference>
<dbReference type="CDD" id="cd15845">
    <property type="entry name" value="SNARE_syntaxin16"/>
    <property type="match status" value="1"/>
</dbReference>
<feature type="transmembrane region" description="Helical" evidence="10">
    <location>
        <begin position="301"/>
        <end position="321"/>
    </location>
</feature>
<proteinExistence type="inferred from homology"/>
<evidence type="ECO:0000256" key="6">
    <source>
        <dbReference type="ARBA" id="ARBA00022989"/>
    </source>
</evidence>
<organism evidence="12 13">
    <name type="scientific">Araneus ventricosus</name>
    <name type="common">Orbweaver spider</name>
    <name type="synonym">Epeira ventricosa</name>
    <dbReference type="NCBI Taxonomy" id="182803"/>
    <lineage>
        <taxon>Eukaryota</taxon>
        <taxon>Metazoa</taxon>
        <taxon>Ecdysozoa</taxon>
        <taxon>Arthropoda</taxon>
        <taxon>Chelicerata</taxon>
        <taxon>Arachnida</taxon>
        <taxon>Araneae</taxon>
        <taxon>Araneomorphae</taxon>
        <taxon>Entelegynae</taxon>
        <taxon>Araneoidea</taxon>
        <taxon>Araneidae</taxon>
        <taxon>Araneus</taxon>
    </lineage>
</organism>
<dbReference type="PANTHER" id="PTHR19957:SF83">
    <property type="entry name" value="SYNTAXIN-16"/>
    <property type="match status" value="1"/>
</dbReference>
<dbReference type="PANTHER" id="PTHR19957">
    <property type="entry name" value="SYNTAXIN"/>
    <property type="match status" value="1"/>
</dbReference>
<dbReference type="SMART" id="SM00397">
    <property type="entry name" value="t_SNARE"/>
    <property type="match status" value="1"/>
</dbReference>
<dbReference type="InterPro" id="IPR010989">
    <property type="entry name" value="SNARE"/>
</dbReference>
<evidence type="ECO:0000256" key="5">
    <source>
        <dbReference type="ARBA" id="ARBA00022927"/>
    </source>
</evidence>
<keyword evidence="6 10" id="KW-1133">Transmembrane helix</keyword>
<evidence type="ECO:0000256" key="2">
    <source>
        <dbReference type="ARBA" id="ARBA00009063"/>
    </source>
</evidence>
<sequence>MAATINVTCRNLTDVFILMRNNSLQNKNIFSDQAKKTPEILDDKVALVSSRELDNGHSFSRCIDLPPVWVEGIEDVQYEMNRIRNKLKELKALHEKNVTRPSLDDSVHEEKEIENVSQEITRMFHHCQKIIHQIRERSHGTTSQEYQVSQNVVSSLVSSLQELSSKFHSAQSEHLRQLRSREEKSQQFFNTTYVSKNNDSSMFDSLQDDTFTQNFLSAGDQQLMIESNTSMVEQREREIKQIVKSIAELNDIFKDLACMVADQGTVLDRIDYNLEQVQTQVSSGLQQLQKAQTYHKKNRKIVWILFLAACAVVLIIMLVIFKL</sequence>
<dbReference type="GO" id="GO:0048278">
    <property type="term" value="P:vesicle docking"/>
    <property type="evidence" value="ECO:0007669"/>
    <property type="project" value="TreeGrafter"/>
</dbReference>
<dbReference type="EMBL" id="BGPR01006805">
    <property type="protein sequence ID" value="GBN21997.1"/>
    <property type="molecule type" value="Genomic_DNA"/>
</dbReference>
<keyword evidence="3" id="KW-0813">Transport</keyword>
<dbReference type="GO" id="GO:0031201">
    <property type="term" value="C:SNARE complex"/>
    <property type="evidence" value="ECO:0007669"/>
    <property type="project" value="TreeGrafter"/>
</dbReference>
<dbReference type="InterPro" id="IPR000727">
    <property type="entry name" value="T_SNARE_dom"/>
</dbReference>
<dbReference type="PROSITE" id="PS50192">
    <property type="entry name" value="T_SNARE"/>
    <property type="match status" value="1"/>
</dbReference>
<comment type="similarity">
    <text evidence="2">Belongs to the syntaxin family.</text>
</comment>
<evidence type="ECO:0000256" key="3">
    <source>
        <dbReference type="ARBA" id="ARBA00022448"/>
    </source>
</evidence>
<dbReference type="Proteomes" id="UP000499080">
    <property type="component" value="Unassembled WGS sequence"/>
</dbReference>
<protein>
    <submittedName>
        <fullName evidence="12">Syntaxin-16</fullName>
    </submittedName>
</protein>
<evidence type="ECO:0000256" key="7">
    <source>
        <dbReference type="ARBA" id="ARBA00023034"/>
    </source>
</evidence>
<comment type="subcellular location">
    <subcellularLocation>
        <location evidence="1">Golgi apparatus membrane</location>
        <topology evidence="1">Single-pass type IV membrane protein</topology>
    </subcellularLocation>
</comment>
<evidence type="ECO:0000256" key="4">
    <source>
        <dbReference type="ARBA" id="ARBA00022692"/>
    </source>
</evidence>
<accession>A0A4Y2M8L1</accession>